<keyword evidence="4" id="KW-1185">Reference proteome</keyword>
<accession>A0A849I2W9</accession>
<name>A0A849I2W9_9HYPH</name>
<evidence type="ECO:0000313" key="4">
    <source>
        <dbReference type="Proteomes" id="UP000564885"/>
    </source>
</evidence>
<dbReference type="GO" id="GO:0032787">
    <property type="term" value="P:monocarboxylic acid metabolic process"/>
    <property type="evidence" value="ECO:0007669"/>
    <property type="project" value="UniProtKB-ARBA"/>
</dbReference>
<dbReference type="EMBL" id="JABEPP010000004">
    <property type="protein sequence ID" value="NNM73742.1"/>
    <property type="molecule type" value="Genomic_DNA"/>
</dbReference>
<organism evidence="3 4">
    <name type="scientific">Enterovirga aerilata</name>
    <dbReference type="NCBI Taxonomy" id="2730920"/>
    <lineage>
        <taxon>Bacteria</taxon>
        <taxon>Pseudomonadati</taxon>
        <taxon>Pseudomonadota</taxon>
        <taxon>Alphaproteobacteria</taxon>
        <taxon>Hyphomicrobiales</taxon>
        <taxon>Methylobacteriaceae</taxon>
        <taxon>Enterovirga</taxon>
    </lineage>
</organism>
<dbReference type="Gene3D" id="3.40.50.720">
    <property type="entry name" value="NAD(P)-binding Rossmann-like Domain"/>
    <property type="match status" value="1"/>
</dbReference>
<dbReference type="InterPro" id="IPR020904">
    <property type="entry name" value="Sc_DH/Rdtase_CS"/>
</dbReference>
<dbReference type="SUPFAM" id="SSF51735">
    <property type="entry name" value="NAD(P)-binding Rossmann-fold domains"/>
    <property type="match status" value="1"/>
</dbReference>
<dbReference type="InterPro" id="IPR002347">
    <property type="entry name" value="SDR_fam"/>
</dbReference>
<dbReference type="Proteomes" id="UP000564885">
    <property type="component" value="Unassembled WGS sequence"/>
</dbReference>
<sequence>MAGKLKGRVALVSGSGRGIGREIALKLASEGARVVVNDLDADPANETAEAIRTAGGEAVVCAGSVTEDGFAERFVQTGVDSFGGLDIIVNNAGYTWDRVVQKMTDEQWHAIIDVHLTAPFKILRAAQPVIAAMAKEEAAAGKEVFRKVVNISSIAGTGGNAGQINYSAAKAGILGMTRTMAKEWGRYRVNVNAVAFGPIRTRLTEGSADGGNKITVGNKEIKVGVNPDLLSQMERMIPLGRVGTPEEAAGAVYLFCSPESNFISGQYVICGGGFTI</sequence>
<dbReference type="PANTHER" id="PTHR42879">
    <property type="entry name" value="3-OXOACYL-(ACYL-CARRIER-PROTEIN) REDUCTASE"/>
    <property type="match status" value="1"/>
</dbReference>
<dbReference type="PRINTS" id="PR00080">
    <property type="entry name" value="SDRFAMILY"/>
</dbReference>
<dbReference type="Pfam" id="PF13561">
    <property type="entry name" value="adh_short_C2"/>
    <property type="match status" value="1"/>
</dbReference>
<evidence type="ECO:0000313" key="3">
    <source>
        <dbReference type="EMBL" id="NNM73742.1"/>
    </source>
</evidence>
<dbReference type="SMART" id="SM00822">
    <property type="entry name" value="PKS_KR"/>
    <property type="match status" value="1"/>
</dbReference>
<comment type="similarity">
    <text evidence="1">Belongs to the short-chain dehydrogenases/reductases (SDR) family.</text>
</comment>
<dbReference type="FunFam" id="3.40.50.720:FF:000084">
    <property type="entry name" value="Short-chain dehydrogenase reductase"/>
    <property type="match status" value="1"/>
</dbReference>
<dbReference type="AlphaFoldDB" id="A0A849I2W9"/>
<gene>
    <name evidence="3" type="ORF">HJG44_15250</name>
</gene>
<dbReference type="PRINTS" id="PR00081">
    <property type="entry name" value="GDHRDH"/>
</dbReference>
<evidence type="ECO:0000259" key="2">
    <source>
        <dbReference type="SMART" id="SM00822"/>
    </source>
</evidence>
<dbReference type="PROSITE" id="PS00061">
    <property type="entry name" value="ADH_SHORT"/>
    <property type="match status" value="1"/>
</dbReference>
<evidence type="ECO:0000256" key="1">
    <source>
        <dbReference type="ARBA" id="ARBA00006484"/>
    </source>
</evidence>
<dbReference type="InterPro" id="IPR050259">
    <property type="entry name" value="SDR"/>
</dbReference>
<dbReference type="InterPro" id="IPR057326">
    <property type="entry name" value="KR_dom"/>
</dbReference>
<dbReference type="InterPro" id="IPR036291">
    <property type="entry name" value="NAD(P)-bd_dom_sf"/>
</dbReference>
<reference evidence="3 4" key="1">
    <citation type="submission" date="2020-04" db="EMBL/GenBank/DDBJ databases">
        <title>Enterovirga sp. isolate from soil.</title>
        <authorList>
            <person name="Chea S."/>
            <person name="Kim D.-U."/>
        </authorList>
    </citation>
    <scope>NUCLEOTIDE SEQUENCE [LARGE SCALE GENOMIC DNA]</scope>
    <source>
        <strain evidence="3 4">DB1703</strain>
    </source>
</reference>
<comment type="caution">
    <text evidence="3">The sequence shown here is derived from an EMBL/GenBank/DDBJ whole genome shotgun (WGS) entry which is preliminary data.</text>
</comment>
<proteinExistence type="inferred from homology"/>
<dbReference type="PANTHER" id="PTHR42879:SF2">
    <property type="entry name" value="3-OXOACYL-[ACYL-CARRIER-PROTEIN] REDUCTASE FABG"/>
    <property type="match status" value="1"/>
</dbReference>
<protein>
    <submittedName>
        <fullName evidence="3">SDR family oxidoreductase</fullName>
    </submittedName>
</protein>
<feature type="domain" description="Ketoreductase" evidence="2">
    <location>
        <begin position="8"/>
        <end position="187"/>
    </location>
</feature>
<dbReference type="RefSeq" id="WP_171219236.1">
    <property type="nucleotide sequence ID" value="NZ_JABEPP010000004.1"/>
</dbReference>